<dbReference type="Pfam" id="PF13405">
    <property type="entry name" value="EF-hand_6"/>
    <property type="match status" value="1"/>
</dbReference>
<proteinExistence type="predicted"/>
<dbReference type="PROSITE" id="PS50222">
    <property type="entry name" value="EF_HAND_2"/>
    <property type="match status" value="3"/>
</dbReference>
<dbReference type="SMART" id="SM00054">
    <property type="entry name" value="EFh"/>
    <property type="match status" value="4"/>
</dbReference>
<keyword evidence="3" id="KW-0472">Membrane</keyword>
<dbReference type="EMBL" id="JABCRI010000006">
    <property type="protein sequence ID" value="KAF8405044.1"/>
    <property type="molecule type" value="Genomic_DNA"/>
</dbReference>
<dbReference type="InterPro" id="IPR011992">
    <property type="entry name" value="EF-hand-dom_pair"/>
</dbReference>
<name>A0A834ZCU6_TETSI</name>
<comment type="caution">
    <text evidence="5">The sequence shown here is derived from an EMBL/GenBank/DDBJ whole genome shotgun (WGS) entry which is preliminary data.</text>
</comment>
<evidence type="ECO:0000256" key="3">
    <source>
        <dbReference type="SAM" id="Phobius"/>
    </source>
</evidence>
<dbReference type="AlphaFoldDB" id="A0A834ZCU6"/>
<keyword evidence="6" id="KW-1185">Reference proteome</keyword>
<gene>
    <name evidence="5" type="ORF">HHK36_009941</name>
</gene>
<dbReference type="CDD" id="cd00051">
    <property type="entry name" value="EFh"/>
    <property type="match status" value="2"/>
</dbReference>
<feature type="domain" description="EF-hand" evidence="4">
    <location>
        <begin position="180"/>
        <end position="211"/>
    </location>
</feature>
<feature type="domain" description="EF-hand" evidence="4">
    <location>
        <begin position="140"/>
        <end position="175"/>
    </location>
</feature>
<feature type="transmembrane region" description="Helical" evidence="3">
    <location>
        <begin position="83"/>
        <end position="105"/>
    </location>
</feature>
<dbReference type="OrthoDB" id="26525at2759"/>
<sequence>MPPYGNRKDLPAGPDERFRNWVRSIDTNGDGKISRQELQEAIRKLGLWFSFWRASRAFAHADTDKNGFITEEEITELEKYKTLLYWILTVINIHLSLKMILVFGYEQPLIYLPTCKLKHPKVPNPNSMPPTYNNRKDIPGYNEGFRDWVKSIDTNGDGKISRQELQEAIRKLGLWFCGWRARRAFAHVDSDKNGFITEEEIAELEKYAIKKRWPFATF</sequence>
<reference evidence="5 6" key="1">
    <citation type="submission" date="2020-04" db="EMBL/GenBank/DDBJ databases">
        <title>Plant Genome Project.</title>
        <authorList>
            <person name="Zhang R.-G."/>
        </authorList>
    </citation>
    <scope>NUCLEOTIDE SEQUENCE [LARGE SCALE GENOMIC DNA]</scope>
    <source>
        <strain evidence="5">YNK0</strain>
        <tissue evidence="5">Leaf</tissue>
    </source>
</reference>
<evidence type="ECO:0000256" key="1">
    <source>
        <dbReference type="ARBA" id="ARBA00022737"/>
    </source>
</evidence>
<dbReference type="GO" id="GO:0005509">
    <property type="term" value="F:calcium ion binding"/>
    <property type="evidence" value="ECO:0007669"/>
    <property type="project" value="InterPro"/>
</dbReference>
<dbReference type="Pfam" id="PF13499">
    <property type="entry name" value="EF-hand_7"/>
    <property type="match status" value="1"/>
</dbReference>
<dbReference type="InterPro" id="IPR018247">
    <property type="entry name" value="EF_Hand_1_Ca_BS"/>
</dbReference>
<dbReference type="PROSITE" id="PS00018">
    <property type="entry name" value="EF_HAND_1"/>
    <property type="match status" value="4"/>
</dbReference>
<protein>
    <recommendedName>
        <fullName evidence="4">EF-hand domain-containing protein</fullName>
    </recommendedName>
</protein>
<keyword evidence="3" id="KW-1133">Transmembrane helix</keyword>
<evidence type="ECO:0000313" key="6">
    <source>
        <dbReference type="Proteomes" id="UP000655225"/>
    </source>
</evidence>
<organism evidence="5 6">
    <name type="scientific">Tetracentron sinense</name>
    <name type="common">Spur-leaf</name>
    <dbReference type="NCBI Taxonomy" id="13715"/>
    <lineage>
        <taxon>Eukaryota</taxon>
        <taxon>Viridiplantae</taxon>
        <taxon>Streptophyta</taxon>
        <taxon>Embryophyta</taxon>
        <taxon>Tracheophyta</taxon>
        <taxon>Spermatophyta</taxon>
        <taxon>Magnoliopsida</taxon>
        <taxon>Trochodendrales</taxon>
        <taxon>Trochodendraceae</taxon>
        <taxon>Tetracentron</taxon>
    </lineage>
</organism>
<dbReference type="Pfam" id="PF13202">
    <property type="entry name" value="EF-hand_5"/>
    <property type="match status" value="1"/>
</dbReference>
<keyword evidence="3" id="KW-0812">Transmembrane</keyword>
<accession>A0A834ZCU6</accession>
<evidence type="ECO:0000256" key="2">
    <source>
        <dbReference type="ARBA" id="ARBA00022837"/>
    </source>
</evidence>
<keyword evidence="1" id="KW-0677">Repeat</keyword>
<dbReference type="InterPro" id="IPR050145">
    <property type="entry name" value="Centrin_CML-like"/>
</dbReference>
<keyword evidence="2" id="KW-0106">Calcium</keyword>
<evidence type="ECO:0000259" key="4">
    <source>
        <dbReference type="PROSITE" id="PS50222"/>
    </source>
</evidence>
<dbReference type="InterPro" id="IPR002048">
    <property type="entry name" value="EF_hand_dom"/>
</dbReference>
<dbReference type="Proteomes" id="UP000655225">
    <property type="component" value="Unassembled WGS sequence"/>
</dbReference>
<dbReference type="PANTHER" id="PTHR23050">
    <property type="entry name" value="CALCIUM BINDING PROTEIN"/>
    <property type="match status" value="1"/>
</dbReference>
<dbReference type="SUPFAM" id="SSF47473">
    <property type="entry name" value="EF-hand"/>
    <property type="match status" value="1"/>
</dbReference>
<dbReference type="Gene3D" id="1.10.238.10">
    <property type="entry name" value="EF-hand"/>
    <property type="match status" value="2"/>
</dbReference>
<evidence type="ECO:0000313" key="5">
    <source>
        <dbReference type="EMBL" id="KAF8405044.1"/>
    </source>
</evidence>
<feature type="domain" description="EF-hand" evidence="4">
    <location>
        <begin position="13"/>
        <end position="48"/>
    </location>
</feature>